<reference evidence="3 4" key="1">
    <citation type="submission" date="2017-06" db="EMBL/GenBank/DDBJ databases">
        <authorList>
            <person name="Kim H.J."/>
            <person name="Triplett B.A."/>
        </authorList>
    </citation>
    <scope>NUCLEOTIDE SEQUENCE [LARGE SCALE GENOMIC DNA]</scope>
    <source>
        <strain evidence="3 4">DSM 22179</strain>
    </source>
</reference>
<feature type="compositionally biased region" description="Basic residues" evidence="1">
    <location>
        <begin position="227"/>
        <end position="237"/>
    </location>
</feature>
<dbReference type="Proteomes" id="UP000198122">
    <property type="component" value="Unassembled WGS sequence"/>
</dbReference>
<organism evidence="3 4">
    <name type="scientific">Kytococcus aerolatus</name>
    <dbReference type="NCBI Taxonomy" id="592308"/>
    <lineage>
        <taxon>Bacteria</taxon>
        <taxon>Bacillati</taxon>
        <taxon>Actinomycetota</taxon>
        <taxon>Actinomycetes</taxon>
        <taxon>Micrococcales</taxon>
        <taxon>Kytococcaceae</taxon>
        <taxon>Kytococcus</taxon>
    </lineage>
</organism>
<evidence type="ECO:0000256" key="2">
    <source>
        <dbReference type="SAM" id="Phobius"/>
    </source>
</evidence>
<keyword evidence="2" id="KW-0812">Transmembrane</keyword>
<evidence type="ECO:0000313" key="4">
    <source>
        <dbReference type="Proteomes" id="UP000198122"/>
    </source>
</evidence>
<name>A0A212TCD1_9MICO</name>
<sequence length="250" mass="27140">MPPSVLVLVLVVVLWIGFGLQWWWRRREHVQTVKSMDAFLDAMEALEKTVNIPDPVNLDRGPSRRVQPTAASAPTVTVKARRDPQSVADARRREAERQALAERRTELFALGSVGEQLRERSVRAGLILASALGLLVSTIGAVAGAISWFWVLACVVAVAASVAWSRWCAEQELRGAGLRITSVRRGAAEASRSGRASAGRARVPSRRGPARSGARREVARPLPARSAGRRAGRRAPRRAPGARQRSGAAR</sequence>
<keyword evidence="4" id="KW-1185">Reference proteome</keyword>
<evidence type="ECO:0000313" key="3">
    <source>
        <dbReference type="EMBL" id="SNC63683.1"/>
    </source>
</evidence>
<keyword evidence="2" id="KW-1133">Transmembrane helix</keyword>
<dbReference type="AlphaFoldDB" id="A0A212TCD1"/>
<feature type="transmembrane region" description="Helical" evidence="2">
    <location>
        <begin position="148"/>
        <end position="169"/>
    </location>
</feature>
<dbReference type="EMBL" id="FYEZ01000001">
    <property type="protein sequence ID" value="SNC63683.1"/>
    <property type="molecule type" value="Genomic_DNA"/>
</dbReference>
<gene>
    <name evidence="3" type="ORF">SAMN05445756_0957</name>
</gene>
<feature type="compositionally biased region" description="Low complexity" evidence="1">
    <location>
        <begin position="189"/>
        <end position="202"/>
    </location>
</feature>
<proteinExistence type="predicted"/>
<feature type="compositionally biased region" description="Low complexity" evidence="1">
    <location>
        <begin position="238"/>
        <end position="250"/>
    </location>
</feature>
<feature type="region of interest" description="Disordered" evidence="1">
    <location>
        <begin position="189"/>
        <end position="250"/>
    </location>
</feature>
<dbReference type="RefSeq" id="WP_088817877.1">
    <property type="nucleotide sequence ID" value="NZ_FYEZ01000001.1"/>
</dbReference>
<accession>A0A212TCD1</accession>
<protein>
    <submittedName>
        <fullName evidence="3">Uncharacterized protein</fullName>
    </submittedName>
</protein>
<feature type="transmembrane region" description="Helical" evidence="2">
    <location>
        <begin position="124"/>
        <end position="142"/>
    </location>
</feature>
<dbReference type="OrthoDB" id="3218604at2"/>
<feature type="transmembrane region" description="Helical" evidence="2">
    <location>
        <begin position="6"/>
        <end position="24"/>
    </location>
</feature>
<keyword evidence="2" id="KW-0472">Membrane</keyword>
<evidence type="ECO:0000256" key="1">
    <source>
        <dbReference type="SAM" id="MobiDB-lite"/>
    </source>
</evidence>